<evidence type="ECO:0000313" key="2">
    <source>
        <dbReference type="EMBL" id="GFG49133.1"/>
    </source>
</evidence>
<reference evidence="3 4" key="1">
    <citation type="submission" date="2017-10" db="EMBL/GenBank/DDBJ databases">
        <title>The new phylogeny of genus Mycobacterium.</title>
        <authorList>
            <person name="Tortoli E."/>
            <person name="Trovato A."/>
            <person name="Cirillo D.M."/>
        </authorList>
    </citation>
    <scope>NUCLEOTIDE SEQUENCE [LARGE SCALE GENOMIC DNA]</scope>
    <source>
        <strain evidence="3 4">CCUG37673</strain>
    </source>
</reference>
<evidence type="ECO:0000256" key="1">
    <source>
        <dbReference type="SAM" id="Phobius"/>
    </source>
</evidence>
<dbReference type="AlphaFoldDB" id="A0A2A7MYV3"/>
<evidence type="ECO:0000313" key="4">
    <source>
        <dbReference type="Proteomes" id="UP000220914"/>
    </source>
</evidence>
<accession>A0A2A7MYV3</accession>
<dbReference type="Proteomes" id="UP000465302">
    <property type="component" value="Unassembled WGS sequence"/>
</dbReference>
<name>A0A2A7MYV3_MYCAG</name>
<keyword evidence="1" id="KW-1133">Transmembrane helix</keyword>
<reference evidence="2 5" key="2">
    <citation type="journal article" date="2019" name="Emerg. Microbes Infect.">
        <title>Comprehensive subspecies identification of 175 nontuberculous mycobacteria species based on 7547 genomic profiles.</title>
        <authorList>
            <person name="Matsumoto Y."/>
            <person name="Kinjo T."/>
            <person name="Motooka D."/>
            <person name="Nabeya D."/>
            <person name="Jung N."/>
            <person name="Uechi K."/>
            <person name="Horii T."/>
            <person name="Iida T."/>
            <person name="Fujita J."/>
            <person name="Nakamura S."/>
        </authorList>
    </citation>
    <scope>NUCLEOTIDE SEQUENCE [LARGE SCALE GENOMIC DNA]</scope>
    <source>
        <strain evidence="2 5">JCM 6377</strain>
    </source>
</reference>
<keyword evidence="4" id="KW-1185">Reference proteome</keyword>
<keyword evidence="1" id="KW-0812">Transmembrane</keyword>
<evidence type="ECO:0000313" key="3">
    <source>
        <dbReference type="EMBL" id="PEG36687.1"/>
    </source>
</evidence>
<reference evidence="2" key="3">
    <citation type="submission" date="2020-02" db="EMBL/GenBank/DDBJ databases">
        <authorList>
            <person name="Matsumoto Y."/>
            <person name="Motooka D."/>
            <person name="Nakamura S."/>
        </authorList>
    </citation>
    <scope>NUCLEOTIDE SEQUENCE</scope>
    <source>
        <strain evidence="2">JCM 6377</strain>
    </source>
</reference>
<comment type="caution">
    <text evidence="3">The sequence shown here is derived from an EMBL/GenBank/DDBJ whole genome shotgun (WGS) entry which is preliminary data.</text>
</comment>
<dbReference type="RefSeq" id="WP_097941479.1">
    <property type="nucleotide sequence ID" value="NZ_BLKS01000001.1"/>
</dbReference>
<dbReference type="Proteomes" id="UP000220914">
    <property type="component" value="Unassembled WGS sequence"/>
</dbReference>
<sequence length="64" mass="6498">MTVRDEVLIAGVPWPAYKLVALLVGAVVLLGVGIVTMSAAPAVLTGAAAATGAWVGLRAKVERR</sequence>
<gene>
    <name evidence="3" type="ORF">CQY20_18185</name>
    <name evidence="2" type="ORF">MAGR_05740</name>
</gene>
<evidence type="ECO:0000313" key="5">
    <source>
        <dbReference type="Proteomes" id="UP000465302"/>
    </source>
</evidence>
<protein>
    <submittedName>
        <fullName evidence="3">Uncharacterized protein</fullName>
    </submittedName>
</protein>
<organism evidence="3 4">
    <name type="scientific">Mycolicibacterium agri</name>
    <name type="common">Mycobacterium agri</name>
    <dbReference type="NCBI Taxonomy" id="36811"/>
    <lineage>
        <taxon>Bacteria</taxon>
        <taxon>Bacillati</taxon>
        <taxon>Actinomycetota</taxon>
        <taxon>Actinomycetes</taxon>
        <taxon>Mycobacteriales</taxon>
        <taxon>Mycobacteriaceae</taxon>
        <taxon>Mycolicibacterium</taxon>
    </lineage>
</organism>
<keyword evidence="1" id="KW-0472">Membrane</keyword>
<feature type="transmembrane region" description="Helical" evidence="1">
    <location>
        <begin position="22"/>
        <end position="55"/>
    </location>
</feature>
<dbReference type="EMBL" id="BLKS01000001">
    <property type="protein sequence ID" value="GFG49133.1"/>
    <property type="molecule type" value="Genomic_DNA"/>
</dbReference>
<proteinExistence type="predicted"/>
<dbReference type="EMBL" id="PDCP01000032">
    <property type="protein sequence ID" value="PEG36687.1"/>
    <property type="molecule type" value="Genomic_DNA"/>
</dbReference>